<dbReference type="InParanoid" id="A0A6P7N4J6"/>
<dbReference type="OrthoDB" id="2449818at2759"/>
<evidence type="ECO:0000259" key="3">
    <source>
        <dbReference type="Pfam" id="PF11510"/>
    </source>
</evidence>
<dbReference type="PANTHER" id="PTHR32094:SF5">
    <property type="entry name" value="FANCONI ANEMIA GROUP E PROTEIN"/>
    <property type="match status" value="1"/>
</dbReference>
<evidence type="ECO:0000313" key="4">
    <source>
        <dbReference type="Proteomes" id="UP000515150"/>
    </source>
</evidence>
<dbReference type="RefSeq" id="XP_029013353.2">
    <property type="nucleotide sequence ID" value="XM_029157520.3"/>
</dbReference>
<dbReference type="PANTHER" id="PTHR32094">
    <property type="entry name" value="FANCONI ANEMIA GROUP E PROTEIN"/>
    <property type="match status" value="1"/>
</dbReference>
<gene>
    <name evidence="5" type="primary">fance</name>
</gene>
<dbReference type="Gene3D" id="1.25.40.480">
    <property type="match status" value="1"/>
</dbReference>
<reference evidence="5" key="1">
    <citation type="submission" date="2025-08" db="UniProtKB">
        <authorList>
            <consortium name="RefSeq"/>
        </authorList>
    </citation>
    <scope>IDENTIFICATION</scope>
</reference>
<evidence type="ECO:0000256" key="1">
    <source>
        <dbReference type="SAM" id="MobiDB-lite"/>
    </source>
</evidence>
<sequence>MRRRRRSKRRRNVSARARSICVTPGLVITCSAMLLSRLDGPVKLLVRALMCGASGASRALSVFRRQHRANPDVSLCGFIQTLCEDAVACDAGPLTVKPLVCLFPALFKQNLLSFIHLASPLLPQASVLHLLKCLSHDPHPNPWVTSLSRQLERSLGLFHEEPLYSSQCGERLQELSQRLRGFGASGGWTCFTEHTVESTAQGASGLLELSTQRKRKGDFDLDPDGEEMGQQSKRVKVEVCGGEPVEAEESGAREKEPELFEKNVCRSPAEELQPPIASTCDDLPEHIKVSVLHIKELLESQTEWEQSSTDMFKVLNDCDPAQVDLLCSTLRFSELPEHTLPILCSGVLALTPDLSFSTAATVIRSLLLEKVRSLSESASRCLVSTASSLCSRYPRPMCHALIGPVIEDVNIGNAQVELLKRLIEDCLDSYYRLLVFQMTLRVKWSEAMLSIIHSLLDSKPDLNEELFTQFIEHLASQGSQFTKSMKFAKMMLTVLTKYTSNVNTAHKHTLNGCLVLNETFLKKSLQSALKRVTNK</sequence>
<organism evidence="4 5">
    <name type="scientific">Betta splendens</name>
    <name type="common">Siamese fighting fish</name>
    <dbReference type="NCBI Taxonomy" id="158456"/>
    <lineage>
        <taxon>Eukaryota</taxon>
        <taxon>Metazoa</taxon>
        <taxon>Chordata</taxon>
        <taxon>Craniata</taxon>
        <taxon>Vertebrata</taxon>
        <taxon>Euteleostomi</taxon>
        <taxon>Actinopterygii</taxon>
        <taxon>Neopterygii</taxon>
        <taxon>Teleostei</taxon>
        <taxon>Neoteleostei</taxon>
        <taxon>Acanthomorphata</taxon>
        <taxon>Anabantaria</taxon>
        <taxon>Anabantiformes</taxon>
        <taxon>Anabantoidei</taxon>
        <taxon>Osphronemidae</taxon>
        <taxon>Betta</taxon>
    </lineage>
</organism>
<dbReference type="CDD" id="cd07439">
    <property type="entry name" value="FANCE_c-term"/>
    <property type="match status" value="1"/>
</dbReference>
<evidence type="ECO:0000313" key="5">
    <source>
        <dbReference type="RefSeq" id="XP_029013353.2"/>
    </source>
</evidence>
<keyword evidence="2" id="KW-0812">Transmembrane</keyword>
<dbReference type="AlphaFoldDB" id="A0A6P7N4J6"/>
<keyword evidence="2" id="KW-1133">Transmembrane helix</keyword>
<dbReference type="InterPro" id="IPR039685">
    <property type="entry name" value="FANCE"/>
</dbReference>
<dbReference type="GeneID" id="114859408"/>
<accession>A0A6P7N4J6</accession>
<feature type="transmembrane region" description="Helical" evidence="2">
    <location>
        <begin position="20"/>
        <end position="38"/>
    </location>
</feature>
<dbReference type="GO" id="GO:0036297">
    <property type="term" value="P:interstrand cross-link repair"/>
    <property type="evidence" value="ECO:0007669"/>
    <property type="project" value="InterPro"/>
</dbReference>
<protein>
    <submittedName>
        <fullName evidence="5">Fanconi anemia group E protein</fullName>
    </submittedName>
</protein>
<dbReference type="CTD" id="2178"/>
<dbReference type="GO" id="GO:0043240">
    <property type="term" value="C:Fanconi anaemia nuclear complex"/>
    <property type="evidence" value="ECO:0007669"/>
    <property type="project" value="InterPro"/>
</dbReference>
<dbReference type="Proteomes" id="UP000515150">
    <property type="component" value="Chromosome 7"/>
</dbReference>
<feature type="domain" description="Fanconi Anaemia group E protein C-terminal" evidence="3">
    <location>
        <begin position="294"/>
        <end position="532"/>
    </location>
</feature>
<dbReference type="InterPro" id="IPR021025">
    <property type="entry name" value="Fanconi_anaemia_gr_E_prot_C"/>
</dbReference>
<evidence type="ECO:0000256" key="2">
    <source>
        <dbReference type="SAM" id="Phobius"/>
    </source>
</evidence>
<keyword evidence="4" id="KW-1185">Reference proteome</keyword>
<dbReference type="Pfam" id="PF11510">
    <property type="entry name" value="FA_FANCE"/>
    <property type="match status" value="1"/>
</dbReference>
<proteinExistence type="predicted"/>
<keyword evidence="2" id="KW-0472">Membrane</keyword>
<feature type="region of interest" description="Disordered" evidence="1">
    <location>
        <begin position="214"/>
        <end position="235"/>
    </location>
</feature>
<name>A0A6P7N4J6_BETSP</name>
<dbReference type="KEGG" id="bspl:114859408"/>